<sequence>MSFAFKIGSTPSFLPPSMPYRKDVKLISEYIFNLMQAKPTYILPICKLCSHAEESVTSFSYCYQDASSPLTVKFRTEVCDNCELTHRSVAWKPGEPSFMKYDK</sequence>
<name>A0AAW2GP17_9HYME</name>
<organism evidence="1 2">
    <name type="scientific">Cardiocondyla obscurior</name>
    <dbReference type="NCBI Taxonomy" id="286306"/>
    <lineage>
        <taxon>Eukaryota</taxon>
        <taxon>Metazoa</taxon>
        <taxon>Ecdysozoa</taxon>
        <taxon>Arthropoda</taxon>
        <taxon>Hexapoda</taxon>
        <taxon>Insecta</taxon>
        <taxon>Pterygota</taxon>
        <taxon>Neoptera</taxon>
        <taxon>Endopterygota</taxon>
        <taxon>Hymenoptera</taxon>
        <taxon>Apocrita</taxon>
        <taxon>Aculeata</taxon>
        <taxon>Formicoidea</taxon>
        <taxon>Formicidae</taxon>
        <taxon>Myrmicinae</taxon>
        <taxon>Cardiocondyla</taxon>
    </lineage>
</organism>
<comment type="caution">
    <text evidence="1">The sequence shown here is derived from an EMBL/GenBank/DDBJ whole genome shotgun (WGS) entry which is preliminary data.</text>
</comment>
<dbReference type="AlphaFoldDB" id="A0AAW2GP17"/>
<dbReference type="EMBL" id="JADYXP020000003">
    <property type="protein sequence ID" value="KAL0128356.1"/>
    <property type="molecule type" value="Genomic_DNA"/>
</dbReference>
<dbReference type="Proteomes" id="UP001430953">
    <property type="component" value="Unassembled WGS sequence"/>
</dbReference>
<protein>
    <submittedName>
        <fullName evidence="1">Uncharacterized protein</fullName>
    </submittedName>
</protein>
<keyword evidence="2" id="KW-1185">Reference proteome</keyword>
<evidence type="ECO:0000313" key="1">
    <source>
        <dbReference type="EMBL" id="KAL0128356.1"/>
    </source>
</evidence>
<evidence type="ECO:0000313" key="2">
    <source>
        <dbReference type="Proteomes" id="UP001430953"/>
    </source>
</evidence>
<gene>
    <name evidence="1" type="ORF">PUN28_003562</name>
</gene>
<reference evidence="1 2" key="1">
    <citation type="submission" date="2023-03" db="EMBL/GenBank/DDBJ databases">
        <title>High recombination rates correlate with genetic variation in Cardiocondyla obscurior ants.</title>
        <authorList>
            <person name="Errbii M."/>
        </authorList>
    </citation>
    <scope>NUCLEOTIDE SEQUENCE [LARGE SCALE GENOMIC DNA]</scope>
    <source>
        <strain evidence="1">Alpha-2009</strain>
        <tissue evidence="1">Whole body</tissue>
    </source>
</reference>
<accession>A0AAW2GP17</accession>
<proteinExistence type="predicted"/>